<accession>A0ABU3E2A0</accession>
<reference evidence="1 2" key="1">
    <citation type="submission" date="2023-09" db="EMBL/GenBank/DDBJ databases">
        <authorList>
            <person name="Rey-Velasco X."/>
        </authorList>
    </citation>
    <scope>NUCLEOTIDE SEQUENCE [LARGE SCALE GENOMIC DNA]</scope>
    <source>
        <strain evidence="1 2">F188</strain>
    </source>
</reference>
<organism evidence="1 2">
    <name type="scientific">Autumnicola patrickiae</name>
    <dbReference type="NCBI Taxonomy" id="3075591"/>
    <lineage>
        <taxon>Bacteria</taxon>
        <taxon>Pseudomonadati</taxon>
        <taxon>Bacteroidota</taxon>
        <taxon>Flavobacteriia</taxon>
        <taxon>Flavobacteriales</taxon>
        <taxon>Flavobacteriaceae</taxon>
        <taxon>Autumnicola</taxon>
    </lineage>
</organism>
<dbReference type="Proteomes" id="UP001261624">
    <property type="component" value="Unassembled WGS sequence"/>
</dbReference>
<dbReference type="RefSeq" id="WP_311684327.1">
    <property type="nucleotide sequence ID" value="NZ_JAVRHM010000010.1"/>
</dbReference>
<keyword evidence="2" id="KW-1185">Reference proteome</keyword>
<sequence length="118" mass="13913">MFWKNKFKIETRGKKQEQGKKLKIAWLKDFSAEICSAGEIEVLLFIHADNSFFEAFILNRGKWKVERSLKKFCGNLRYLREYLKIFVIRGETKAIIANFSTALLEEVRSFLFVVRGLE</sequence>
<evidence type="ECO:0000313" key="1">
    <source>
        <dbReference type="EMBL" id="MDT0690125.1"/>
    </source>
</evidence>
<name>A0ABU3E2A0_9FLAO</name>
<proteinExistence type="predicted"/>
<evidence type="ECO:0000313" key="2">
    <source>
        <dbReference type="Proteomes" id="UP001261624"/>
    </source>
</evidence>
<dbReference type="EMBL" id="JAVRHM010000010">
    <property type="protein sequence ID" value="MDT0690125.1"/>
    <property type="molecule type" value="Genomic_DNA"/>
</dbReference>
<protein>
    <submittedName>
        <fullName evidence="1">Uncharacterized protein</fullName>
    </submittedName>
</protein>
<comment type="caution">
    <text evidence="1">The sequence shown here is derived from an EMBL/GenBank/DDBJ whole genome shotgun (WGS) entry which is preliminary data.</text>
</comment>
<gene>
    <name evidence="1" type="ORF">RM549_10040</name>
</gene>